<keyword evidence="1" id="KW-0472">Membrane</keyword>
<reference evidence="2" key="1">
    <citation type="submission" date="2022-12" db="EMBL/GenBank/DDBJ databases">
        <title>Bacterial isolates from different developmental stages of Nematostella vectensis.</title>
        <authorList>
            <person name="Fraune S."/>
        </authorList>
    </citation>
    <scope>NUCLEOTIDE SEQUENCE</scope>
    <source>
        <strain evidence="2">G21630-S1</strain>
    </source>
</reference>
<keyword evidence="1" id="KW-0812">Transmembrane</keyword>
<feature type="transmembrane region" description="Helical" evidence="1">
    <location>
        <begin position="241"/>
        <end position="272"/>
    </location>
</feature>
<feature type="transmembrane region" description="Helical" evidence="1">
    <location>
        <begin position="50"/>
        <end position="69"/>
    </location>
</feature>
<feature type="transmembrane region" description="Helical" evidence="1">
    <location>
        <begin position="323"/>
        <end position="340"/>
    </location>
</feature>
<proteinExistence type="predicted"/>
<feature type="transmembrane region" description="Helical" evidence="1">
    <location>
        <begin position="136"/>
        <end position="162"/>
    </location>
</feature>
<evidence type="ECO:0000313" key="3">
    <source>
        <dbReference type="Proteomes" id="UP001069802"/>
    </source>
</evidence>
<accession>A0ABT4LFR6</accession>
<evidence type="ECO:0000256" key="1">
    <source>
        <dbReference type="SAM" id="Phobius"/>
    </source>
</evidence>
<dbReference type="EMBL" id="JAPWGY010000001">
    <property type="protein sequence ID" value="MCZ4279780.1"/>
    <property type="molecule type" value="Genomic_DNA"/>
</dbReference>
<sequence length="454" mass="49324">MASVIVKPTLPLRLVLGISGAILALLAALIDLNLVHLHTWLQSPQAGLDFTLLIYLLALVALAGGFFLLRWLRRFFFVVPADDFVVPTGGQAEEARPPSHYRGQGLTPGWLVSLFCLLLIVLFGLSLVAMGSVTEFYYLLPILAEIPFIGFLAGFCFLPAFVAPGAFPANLAGRLFALLAFQKNSDAPRNQQGFPPYRPLLAMTGAALAILLAQFVLGGYLTFAQNYSQGTLAELSLAGEIIQGLAFFTLFGWFYIFVPLLAGTAWATHALLYTQQARLKTQNTSAGSDLVSGPGSQDLSFLTPPPLSRPALDLQGIALWEKLLAGVYTATIAVFTAWLIKSDLPSLPFIVGGMSAGYLILPRFFSRNRWQYFRAFFGGALTTVASAGITAFLLFTLVEKFAPEDLAFLIPMALIGMVISLPFSLIGGLAAVLLDWLLFRRRQKNPVFDTTAFE</sequence>
<organism evidence="2 3">
    <name type="scientific">Kiloniella laminariae</name>
    <dbReference type="NCBI Taxonomy" id="454162"/>
    <lineage>
        <taxon>Bacteria</taxon>
        <taxon>Pseudomonadati</taxon>
        <taxon>Pseudomonadota</taxon>
        <taxon>Alphaproteobacteria</taxon>
        <taxon>Rhodospirillales</taxon>
        <taxon>Kiloniellaceae</taxon>
        <taxon>Kiloniella</taxon>
    </lineage>
</organism>
<keyword evidence="1" id="KW-1133">Transmembrane helix</keyword>
<protein>
    <submittedName>
        <fullName evidence="2">Uncharacterized protein</fullName>
    </submittedName>
</protein>
<evidence type="ECO:0000313" key="2">
    <source>
        <dbReference type="EMBL" id="MCZ4279780.1"/>
    </source>
</evidence>
<feature type="transmembrane region" description="Helical" evidence="1">
    <location>
        <begin position="200"/>
        <end position="221"/>
    </location>
</feature>
<feature type="transmembrane region" description="Helical" evidence="1">
    <location>
        <begin position="12"/>
        <end position="30"/>
    </location>
</feature>
<gene>
    <name evidence="2" type="ORF">O4H49_03250</name>
</gene>
<feature type="transmembrane region" description="Helical" evidence="1">
    <location>
        <begin position="110"/>
        <end position="130"/>
    </location>
</feature>
<keyword evidence="3" id="KW-1185">Reference proteome</keyword>
<feature type="transmembrane region" description="Helical" evidence="1">
    <location>
        <begin position="407"/>
        <end position="434"/>
    </location>
</feature>
<dbReference type="RefSeq" id="WP_269421977.1">
    <property type="nucleotide sequence ID" value="NZ_JAPWGY010000001.1"/>
</dbReference>
<name>A0ABT4LFR6_9PROT</name>
<dbReference type="Proteomes" id="UP001069802">
    <property type="component" value="Unassembled WGS sequence"/>
</dbReference>
<comment type="caution">
    <text evidence="2">The sequence shown here is derived from an EMBL/GenBank/DDBJ whole genome shotgun (WGS) entry which is preliminary data.</text>
</comment>
<feature type="transmembrane region" description="Helical" evidence="1">
    <location>
        <begin position="346"/>
        <end position="365"/>
    </location>
</feature>
<feature type="transmembrane region" description="Helical" evidence="1">
    <location>
        <begin position="372"/>
        <end position="395"/>
    </location>
</feature>